<dbReference type="AlphaFoldDB" id="A0A200PMX8"/>
<feature type="compositionally biased region" description="Basic and acidic residues" evidence="8">
    <location>
        <begin position="736"/>
        <end position="751"/>
    </location>
</feature>
<dbReference type="GO" id="GO:0007064">
    <property type="term" value="P:mitotic sister chromatid cohesion"/>
    <property type="evidence" value="ECO:0007669"/>
    <property type="project" value="InterPro"/>
</dbReference>
<feature type="compositionally biased region" description="Basic residues" evidence="8">
    <location>
        <begin position="584"/>
        <end position="593"/>
    </location>
</feature>
<feature type="compositionally biased region" description="Polar residues" evidence="8">
    <location>
        <begin position="756"/>
        <end position="770"/>
    </location>
</feature>
<dbReference type="InParanoid" id="A0A200PMX8"/>
<feature type="compositionally biased region" description="Basic and acidic residues" evidence="8">
    <location>
        <begin position="634"/>
        <end position="645"/>
    </location>
</feature>
<keyword evidence="6" id="KW-0539">Nucleus</keyword>
<dbReference type="Gene3D" id="2.30.30.140">
    <property type="match status" value="1"/>
</dbReference>
<feature type="compositionally biased region" description="Basic residues" evidence="8">
    <location>
        <begin position="366"/>
        <end position="376"/>
    </location>
</feature>
<evidence type="ECO:0000256" key="4">
    <source>
        <dbReference type="ARBA" id="ARBA00022776"/>
    </source>
</evidence>
<evidence type="ECO:0000256" key="7">
    <source>
        <dbReference type="ARBA" id="ARBA00023306"/>
    </source>
</evidence>
<proteinExistence type="predicted"/>
<feature type="region of interest" description="Disordered" evidence="8">
    <location>
        <begin position="255"/>
        <end position="290"/>
    </location>
</feature>
<gene>
    <name evidence="9" type="ORF">BVC80_7681g2</name>
</gene>
<evidence type="ECO:0000313" key="10">
    <source>
        <dbReference type="Proteomes" id="UP000195402"/>
    </source>
</evidence>
<dbReference type="GO" id="GO:0005634">
    <property type="term" value="C:nucleus"/>
    <property type="evidence" value="ECO:0007669"/>
    <property type="project" value="UniProtKB-SubCell"/>
</dbReference>
<dbReference type="GO" id="GO:0006281">
    <property type="term" value="P:DNA repair"/>
    <property type="evidence" value="ECO:0007669"/>
    <property type="project" value="UniProtKB-KW"/>
</dbReference>
<keyword evidence="4" id="KW-0498">Mitosis</keyword>
<dbReference type="InterPro" id="IPR016024">
    <property type="entry name" value="ARM-type_fold"/>
</dbReference>
<feature type="compositionally biased region" description="Basic and acidic residues" evidence="8">
    <location>
        <begin position="474"/>
        <end position="483"/>
    </location>
</feature>
<feature type="compositionally biased region" description="Basic and acidic residues" evidence="8">
    <location>
        <begin position="963"/>
        <end position="1009"/>
    </location>
</feature>
<feature type="compositionally biased region" description="Low complexity" evidence="8">
    <location>
        <begin position="1028"/>
        <end position="1041"/>
    </location>
</feature>
<feature type="compositionally biased region" description="Basic residues" evidence="8">
    <location>
        <begin position="1070"/>
        <end position="1079"/>
    </location>
</feature>
<dbReference type="STRING" id="56857.A0A200PMX8"/>
<feature type="compositionally biased region" description="Basic and acidic residues" evidence="8">
    <location>
        <begin position="1016"/>
        <end position="1027"/>
    </location>
</feature>
<feature type="compositionally biased region" description="Basic and acidic residues" evidence="8">
    <location>
        <begin position="794"/>
        <end position="870"/>
    </location>
</feature>
<dbReference type="SUPFAM" id="SSF63748">
    <property type="entry name" value="Tudor/PWWP/MBT"/>
    <property type="match status" value="1"/>
</dbReference>
<dbReference type="GO" id="GO:0035825">
    <property type="term" value="P:homologous recombination"/>
    <property type="evidence" value="ECO:0007669"/>
    <property type="project" value="UniProtKB-ARBA"/>
</dbReference>
<comment type="caution">
    <text evidence="9">The sequence shown here is derived from an EMBL/GenBank/DDBJ whole genome shotgun (WGS) entry which is preliminary data.</text>
</comment>
<dbReference type="InterPro" id="IPR039776">
    <property type="entry name" value="Pds5"/>
</dbReference>
<protein>
    <recommendedName>
        <fullName evidence="11">Tudor domain</fullName>
    </recommendedName>
</protein>
<feature type="compositionally biased region" description="Basic and acidic residues" evidence="8">
    <location>
        <begin position="877"/>
        <end position="904"/>
    </location>
</feature>
<dbReference type="InterPro" id="IPR011989">
    <property type="entry name" value="ARM-like"/>
</dbReference>
<feature type="compositionally biased region" description="Basic and acidic residues" evidence="8">
    <location>
        <begin position="346"/>
        <end position="365"/>
    </location>
</feature>
<dbReference type="FunCoup" id="A0A200PMX8">
    <property type="interactions" value="2187"/>
</dbReference>
<feature type="compositionally biased region" description="Basic and acidic residues" evidence="8">
    <location>
        <begin position="920"/>
        <end position="947"/>
    </location>
</feature>
<dbReference type="SUPFAM" id="SSF48371">
    <property type="entry name" value="ARM repeat"/>
    <property type="match status" value="1"/>
</dbReference>
<evidence type="ECO:0000256" key="2">
    <source>
        <dbReference type="ARBA" id="ARBA00022618"/>
    </source>
</evidence>
<feature type="region of interest" description="Disordered" evidence="8">
    <location>
        <begin position="705"/>
        <end position="1079"/>
    </location>
</feature>
<evidence type="ECO:0000256" key="1">
    <source>
        <dbReference type="ARBA" id="ARBA00004123"/>
    </source>
</evidence>
<keyword evidence="5" id="KW-0234">DNA repair</keyword>
<dbReference type="OMA" id="NDERDDM"/>
<dbReference type="Pfam" id="PF20168">
    <property type="entry name" value="PDS5"/>
    <property type="match status" value="1"/>
</dbReference>
<dbReference type="Proteomes" id="UP000195402">
    <property type="component" value="Unassembled WGS sequence"/>
</dbReference>
<dbReference type="PANTHER" id="PTHR12663">
    <property type="entry name" value="ANDROGEN INDUCED INHIBITOR OF PROLIFERATION AS3 / PDS5-RELATED"/>
    <property type="match status" value="1"/>
</dbReference>
<dbReference type="CDD" id="cd20404">
    <property type="entry name" value="Tudor_Agenet_AtEML-like"/>
    <property type="match status" value="1"/>
</dbReference>
<evidence type="ECO:0008006" key="11">
    <source>
        <dbReference type="Google" id="ProtNLM"/>
    </source>
</evidence>
<feature type="compositionally biased region" description="Polar residues" evidence="8">
    <location>
        <begin position="605"/>
        <end position="617"/>
    </location>
</feature>
<feature type="compositionally biased region" description="Basic and acidic residues" evidence="8">
    <location>
        <begin position="558"/>
        <end position="572"/>
    </location>
</feature>
<keyword evidence="7" id="KW-0131">Cell cycle</keyword>
<keyword evidence="10" id="KW-1185">Reference proteome</keyword>
<dbReference type="GO" id="GO:0000785">
    <property type="term" value="C:chromatin"/>
    <property type="evidence" value="ECO:0007669"/>
    <property type="project" value="TreeGrafter"/>
</dbReference>
<accession>A0A200PMX8</accession>
<dbReference type="PANTHER" id="PTHR12663:SF3">
    <property type="entry name" value="SISTER CHROMATID COHESION PROTEIN PDS5 HOMOLOG C"/>
    <property type="match status" value="1"/>
</dbReference>
<name>A0A200PMX8_MACCD</name>
<comment type="subcellular location">
    <subcellularLocation>
        <location evidence="1">Nucleus</location>
    </subcellularLocation>
</comment>
<evidence type="ECO:0000256" key="3">
    <source>
        <dbReference type="ARBA" id="ARBA00022763"/>
    </source>
</evidence>
<feature type="compositionally biased region" description="Basic and acidic residues" evidence="8">
    <location>
        <begin position="1042"/>
        <end position="1056"/>
    </location>
</feature>
<dbReference type="Gene3D" id="1.25.10.10">
    <property type="entry name" value="Leucine-rich Repeat Variant"/>
    <property type="match status" value="1"/>
</dbReference>
<feature type="compositionally biased region" description="Basic and acidic residues" evidence="8">
    <location>
        <begin position="425"/>
        <end position="434"/>
    </location>
</feature>
<evidence type="ECO:0000256" key="5">
    <source>
        <dbReference type="ARBA" id="ARBA00023204"/>
    </source>
</evidence>
<feature type="compositionally biased region" description="Basic residues" evidence="8">
    <location>
        <begin position="526"/>
        <end position="535"/>
    </location>
</feature>
<dbReference type="GO" id="GO:0051301">
    <property type="term" value="P:cell division"/>
    <property type="evidence" value="ECO:0007669"/>
    <property type="project" value="UniProtKB-KW"/>
</dbReference>
<evidence type="ECO:0000256" key="6">
    <source>
        <dbReference type="ARBA" id="ARBA00023242"/>
    </source>
</evidence>
<feature type="region of interest" description="Disordered" evidence="8">
    <location>
        <begin position="313"/>
        <end position="654"/>
    </location>
</feature>
<keyword evidence="3" id="KW-0227">DNA damage</keyword>
<feature type="compositionally biased region" description="Acidic residues" evidence="8">
    <location>
        <begin position="709"/>
        <end position="725"/>
    </location>
</feature>
<organism evidence="9 10">
    <name type="scientific">Macleaya cordata</name>
    <name type="common">Five-seeded plume-poppy</name>
    <name type="synonym">Bocconia cordata</name>
    <dbReference type="NCBI Taxonomy" id="56857"/>
    <lineage>
        <taxon>Eukaryota</taxon>
        <taxon>Viridiplantae</taxon>
        <taxon>Streptophyta</taxon>
        <taxon>Embryophyta</taxon>
        <taxon>Tracheophyta</taxon>
        <taxon>Spermatophyta</taxon>
        <taxon>Magnoliopsida</taxon>
        <taxon>Ranunculales</taxon>
        <taxon>Papaveraceae</taxon>
        <taxon>Papaveroideae</taxon>
        <taxon>Macleaya</taxon>
    </lineage>
</organism>
<keyword evidence="2" id="KW-0132">Cell division</keyword>
<sequence>MASTEKELEDQLIEAGNNLLKPPSSVDELIPLLDQVESFLSRVEQSPSKSMQNAISPLMKALVANELLRHSDMDVKVSIASCISEITRITAPEAPYDDEQMKEIFQLIVAAFEKLFETSDRSYSKRISILETVAKVRSCVVMLDLECDSLILEMFHHFLNTIRDFHPESVFTSMETIMSLVLVESEDISPEILSPLLTSLKKENQDVLPITRKLAEKVLESCACKLKPYLMQTVESMGMSLNDYSKVVSSICQETSDKVEHNDDNVSEEHMEIESKLPEKTASDEPQVSKEMEIEAACPSELDPLVNESLVTSNGVSKTDDDSLVGLTSPEKKPELPRDTTNSSKAESDSLDSKTLKSEMKPDRASKKKRERRKHNSSLQSIEASAHPRIDSDKEDTELLDGEKSHSKETSNSLPEDPSVGEPAGHSEHGKENPAKVSSPTASHNEALKIASPSRSQSLPDVTRSKRGRGGPNKNEKINRDTDLGSPSEAMGALLRDQVKDEAPPSSHNMLEKESEGNIESEARPYKRSGKKALSKKANADKHQTDAISKDSGPGGDPEAKPLEQSVKKLDTSDTEDEPSVKKLGGKAKKARGKTISEKGIGEPSSKSTPKLINKNQGLLEETPKSKSKRKRTPAKEEASEKLLSVEEPDEKMVGSRIKVWWPKDHTYYEGVIDSFDPIKKKHKVLYVDGDVEVLNLNKQRWEFVEGNSEPDEGQATDLPSEEQIDEKPQKKKVKTKSDSSTKPAKIDTSLKRGKGTSTSKSNVEATNSGDEIKDDDKLVSLTKEIIPKTARKIKNESGKSEETATKIGSKSKEGTSKIGNKSKDDTPKPSTKSKDESTSKVGNKSKDDTPKTSTKSKDESAGKSEEKTTKTKTGSKSKDATLKLGIKFKDDTAKTSTKSKDESAGESEENTTKTKCGSKLKDATLKIGSKSKDDTSKTITKSKDESAGESEENSTKTKTGSKSKDGTAKLGSKSKDQSAGKSKENTTKTVSKSRDSTPKLGSKTRDNAPKNSTKSKSETQKTDKKPGTNGNSTKGKSGSSKVKESEDLGEEKLVDSAKASQEGSETKSGKKRQRRVNG</sequence>
<dbReference type="EMBL" id="MVGT01004413">
    <property type="protein sequence ID" value="OUZ99563.1"/>
    <property type="molecule type" value="Genomic_DNA"/>
</dbReference>
<dbReference type="OrthoDB" id="200660at2759"/>
<feature type="compositionally biased region" description="Basic and acidic residues" evidence="8">
    <location>
        <begin position="510"/>
        <end position="525"/>
    </location>
</feature>
<evidence type="ECO:0000256" key="8">
    <source>
        <dbReference type="SAM" id="MobiDB-lite"/>
    </source>
</evidence>
<evidence type="ECO:0000313" key="9">
    <source>
        <dbReference type="EMBL" id="OUZ99563.1"/>
    </source>
</evidence>
<reference evidence="9 10" key="1">
    <citation type="journal article" date="2017" name="Mol. Plant">
        <title>The Genome of Medicinal Plant Macleaya cordata Provides New Insights into Benzylisoquinoline Alkaloids Metabolism.</title>
        <authorList>
            <person name="Liu X."/>
            <person name="Liu Y."/>
            <person name="Huang P."/>
            <person name="Ma Y."/>
            <person name="Qing Z."/>
            <person name="Tang Q."/>
            <person name="Cao H."/>
            <person name="Cheng P."/>
            <person name="Zheng Y."/>
            <person name="Yuan Z."/>
            <person name="Zhou Y."/>
            <person name="Liu J."/>
            <person name="Tang Z."/>
            <person name="Zhuo Y."/>
            <person name="Zhang Y."/>
            <person name="Yu L."/>
            <person name="Huang J."/>
            <person name="Yang P."/>
            <person name="Peng Q."/>
            <person name="Zhang J."/>
            <person name="Jiang W."/>
            <person name="Zhang Z."/>
            <person name="Lin K."/>
            <person name="Ro D.K."/>
            <person name="Chen X."/>
            <person name="Xiong X."/>
            <person name="Shang Y."/>
            <person name="Huang S."/>
            <person name="Zeng J."/>
        </authorList>
    </citation>
    <scope>NUCLEOTIDE SEQUENCE [LARGE SCALE GENOMIC DNA]</scope>
    <source>
        <strain evidence="10">cv. BLH2017</strain>
        <tissue evidence="9">Root</tissue>
    </source>
</reference>
<feature type="compositionally biased region" description="Basic and acidic residues" evidence="8">
    <location>
        <begin position="538"/>
        <end position="549"/>
    </location>
</feature>